<dbReference type="GO" id="GO:0010181">
    <property type="term" value="F:FMN binding"/>
    <property type="evidence" value="ECO:0007669"/>
    <property type="project" value="InterPro"/>
</dbReference>
<proteinExistence type="predicted"/>
<dbReference type="Proteomes" id="UP001285441">
    <property type="component" value="Unassembled WGS sequence"/>
</dbReference>
<dbReference type="InterPro" id="IPR013785">
    <property type="entry name" value="Aldolase_TIM"/>
</dbReference>
<evidence type="ECO:0000313" key="3">
    <source>
        <dbReference type="EMBL" id="KAK3367727.1"/>
    </source>
</evidence>
<feature type="domain" description="NADH:flavin oxidoreductase/NADH oxidase N-terminal" evidence="2">
    <location>
        <begin position="3"/>
        <end position="339"/>
    </location>
</feature>
<dbReference type="InterPro" id="IPR045247">
    <property type="entry name" value="Oye-like"/>
</dbReference>
<dbReference type="Pfam" id="PF00724">
    <property type="entry name" value="Oxidored_FMN"/>
    <property type="match status" value="1"/>
</dbReference>
<dbReference type="InterPro" id="IPR001155">
    <property type="entry name" value="OxRdtase_FMN_N"/>
</dbReference>
<dbReference type="AlphaFoldDB" id="A0AAE0K120"/>
<organism evidence="3 4">
    <name type="scientific">Podospora didyma</name>
    <dbReference type="NCBI Taxonomy" id="330526"/>
    <lineage>
        <taxon>Eukaryota</taxon>
        <taxon>Fungi</taxon>
        <taxon>Dikarya</taxon>
        <taxon>Ascomycota</taxon>
        <taxon>Pezizomycotina</taxon>
        <taxon>Sordariomycetes</taxon>
        <taxon>Sordariomycetidae</taxon>
        <taxon>Sordariales</taxon>
        <taxon>Podosporaceae</taxon>
        <taxon>Podospora</taxon>
    </lineage>
</organism>
<dbReference type="EMBL" id="JAULSW010000011">
    <property type="protein sequence ID" value="KAK3367727.1"/>
    <property type="molecule type" value="Genomic_DNA"/>
</dbReference>
<evidence type="ECO:0000259" key="2">
    <source>
        <dbReference type="Pfam" id="PF00724"/>
    </source>
</evidence>
<evidence type="ECO:0000256" key="1">
    <source>
        <dbReference type="ARBA" id="ARBA00022630"/>
    </source>
</evidence>
<accession>A0AAE0K120</accession>
<protein>
    <recommendedName>
        <fullName evidence="2">NADH:flavin oxidoreductase/NADH oxidase N-terminal domain-containing protein</fullName>
    </recommendedName>
</protein>
<keyword evidence="1" id="KW-0285">Flavoprotein</keyword>
<evidence type="ECO:0000313" key="4">
    <source>
        <dbReference type="Proteomes" id="UP001285441"/>
    </source>
</evidence>
<dbReference type="Gene3D" id="3.20.20.70">
    <property type="entry name" value="Aldolase class I"/>
    <property type="match status" value="1"/>
</dbReference>
<gene>
    <name evidence="3" type="ORF">B0H63DRAFT_498024</name>
</gene>
<comment type="caution">
    <text evidence="3">The sequence shown here is derived from an EMBL/GenBank/DDBJ whole genome shotgun (WGS) entry which is preliminary data.</text>
</comment>
<dbReference type="SUPFAM" id="SSF51395">
    <property type="entry name" value="FMN-linked oxidoreductases"/>
    <property type="match status" value="1"/>
</dbReference>
<keyword evidence="4" id="KW-1185">Reference proteome</keyword>
<dbReference type="PANTHER" id="PTHR22893:SF91">
    <property type="entry name" value="NADPH DEHYDROGENASE 2-RELATED"/>
    <property type="match status" value="1"/>
</dbReference>
<sequence length="397" mass="44470">MSKLFTPLKSGRLELGHRVAMAPLTRYRADDHQVQQIVKEATEYYTQRASTPGTLLITEATQISPGAGGSYHGPGIWTGDQISAWRMVTDAVHAKGCKMFCQLWHLGRAGRPEVLASYGRKLKSSSPIAIDSTREVPEEMIEEEIWDTISDYATAARNAIKAGFDGVEIHGANGYLPDQFLQDVCNQRTDIWGVSIENRARFHLEVAKAVVAAVGAERTAMRLSPYSEYLGMRMADPMPQFEYLVRELRTLGLAYLHLVEGRISGHSDTDVREGNTNAPLVRIWNNASPVLLAGGFTPASAVQTVDQIYKDFDVVIVFGRHFLANPDLVFRLQNSIALNKYDRPTFYTPLVSEGYIDYPFCQEFTISKAELITRPSTRDTRQQWTQDALRFFAKLAL</sequence>
<reference evidence="3" key="1">
    <citation type="journal article" date="2023" name="Mol. Phylogenet. Evol.">
        <title>Genome-scale phylogeny and comparative genomics of the fungal order Sordariales.</title>
        <authorList>
            <person name="Hensen N."/>
            <person name="Bonometti L."/>
            <person name="Westerberg I."/>
            <person name="Brannstrom I.O."/>
            <person name="Guillou S."/>
            <person name="Cros-Aarteil S."/>
            <person name="Calhoun S."/>
            <person name="Haridas S."/>
            <person name="Kuo A."/>
            <person name="Mondo S."/>
            <person name="Pangilinan J."/>
            <person name="Riley R."/>
            <person name="LaButti K."/>
            <person name="Andreopoulos B."/>
            <person name="Lipzen A."/>
            <person name="Chen C."/>
            <person name="Yan M."/>
            <person name="Daum C."/>
            <person name="Ng V."/>
            <person name="Clum A."/>
            <person name="Steindorff A."/>
            <person name="Ohm R.A."/>
            <person name="Martin F."/>
            <person name="Silar P."/>
            <person name="Natvig D.O."/>
            <person name="Lalanne C."/>
            <person name="Gautier V."/>
            <person name="Ament-Velasquez S.L."/>
            <person name="Kruys A."/>
            <person name="Hutchinson M.I."/>
            <person name="Powell A.J."/>
            <person name="Barry K."/>
            <person name="Miller A.N."/>
            <person name="Grigoriev I.V."/>
            <person name="Debuchy R."/>
            <person name="Gladieux P."/>
            <person name="Hiltunen Thoren M."/>
            <person name="Johannesson H."/>
        </authorList>
    </citation>
    <scope>NUCLEOTIDE SEQUENCE</scope>
    <source>
        <strain evidence="3">CBS 232.78</strain>
    </source>
</reference>
<dbReference type="GO" id="GO:0003959">
    <property type="term" value="F:NADPH dehydrogenase activity"/>
    <property type="evidence" value="ECO:0007669"/>
    <property type="project" value="TreeGrafter"/>
</dbReference>
<reference evidence="3" key="2">
    <citation type="submission" date="2023-06" db="EMBL/GenBank/DDBJ databases">
        <authorList>
            <consortium name="Lawrence Berkeley National Laboratory"/>
            <person name="Haridas S."/>
            <person name="Hensen N."/>
            <person name="Bonometti L."/>
            <person name="Westerberg I."/>
            <person name="Brannstrom I.O."/>
            <person name="Guillou S."/>
            <person name="Cros-Aarteil S."/>
            <person name="Calhoun S."/>
            <person name="Kuo A."/>
            <person name="Mondo S."/>
            <person name="Pangilinan J."/>
            <person name="Riley R."/>
            <person name="LaButti K."/>
            <person name="Andreopoulos B."/>
            <person name="Lipzen A."/>
            <person name="Chen C."/>
            <person name="Yanf M."/>
            <person name="Daum C."/>
            <person name="Ng V."/>
            <person name="Clum A."/>
            <person name="Steindorff A."/>
            <person name="Ohm R."/>
            <person name="Martin F."/>
            <person name="Silar P."/>
            <person name="Natvig D."/>
            <person name="Lalanne C."/>
            <person name="Gautier V."/>
            <person name="Ament-velasquez S.L."/>
            <person name="Kruys A."/>
            <person name="Hutchinson M.I."/>
            <person name="Powell A.J."/>
            <person name="Barry K."/>
            <person name="Miller A.N."/>
            <person name="Grigoriev I.V."/>
            <person name="Debuchy R."/>
            <person name="Gladieux P."/>
            <person name="Thoren M.H."/>
            <person name="Johannesson H."/>
        </authorList>
    </citation>
    <scope>NUCLEOTIDE SEQUENCE</scope>
    <source>
        <strain evidence="3">CBS 232.78</strain>
    </source>
</reference>
<name>A0AAE0K120_9PEZI</name>
<dbReference type="CDD" id="cd02933">
    <property type="entry name" value="OYE_like_FMN"/>
    <property type="match status" value="1"/>
</dbReference>
<dbReference type="PANTHER" id="PTHR22893">
    <property type="entry name" value="NADH OXIDOREDUCTASE-RELATED"/>
    <property type="match status" value="1"/>
</dbReference>
<dbReference type="FunFam" id="3.20.20.70:FF:000138">
    <property type="entry name" value="NADPH dehydrogenase 1"/>
    <property type="match status" value="1"/>
</dbReference>